<dbReference type="PROSITE" id="PS50043">
    <property type="entry name" value="HTH_LUXR_2"/>
    <property type="match status" value="1"/>
</dbReference>
<dbReference type="InterPro" id="IPR011006">
    <property type="entry name" value="CheY-like_superfamily"/>
</dbReference>
<dbReference type="Proteomes" id="UP000297966">
    <property type="component" value="Unassembled WGS sequence"/>
</dbReference>
<dbReference type="InterPro" id="IPR039420">
    <property type="entry name" value="WalR-like"/>
</dbReference>
<dbReference type="Gene3D" id="3.40.50.2300">
    <property type="match status" value="1"/>
</dbReference>
<name>A0A4Y9LNI2_9BRAD</name>
<dbReference type="CDD" id="cd06170">
    <property type="entry name" value="LuxR_C_like"/>
    <property type="match status" value="1"/>
</dbReference>
<dbReference type="OrthoDB" id="8180531at2"/>
<dbReference type="AlphaFoldDB" id="A0A4Y9LNI2"/>
<dbReference type="PANTHER" id="PTHR43214">
    <property type="entry name" value="TWO-COMPONENT RESPONSE REGULATOR"/>
    <property type="match status" value="1"/>
</dbReference>
<dbReference type="InterPro" id="IPR001789">
    <property type="entry name" value="Sig_transdc_resp-reg_receiver"/>
</dbReference>
<dbReference type="GO" id="GO:0006355">
    <property type="term" value="P:regulation of DNA-templated transcription"/>
    <property type="evidence" value="ECO:0007669"/>
    <property type="project" value="InterPro"/>
</dbReference>
<dbReference type="InterPro" id="IPR010221">
    <property type="entry name" value="VCBS_dom"/>
</dbReference>
<organism evidence="6 7">
    <name type="scientific">Bradyrhizobium niftali</name>
    <dbReference type="NCBI Taxonomy" id="2560055"/>
    <lineage>
        <taxon>Bacteria</taxon>
        <taxon>Pseudomonadati</taxon>
        <taxon>Pseudomonadota</taxon>
        <taxon>Alphaproteobacteria</taxon>
        <taxon>Hyphomicrobiales</taxon>
        <taxon>Nitrobacteraceae</taxon>
        <taxon>Bradyrhizobium</taxon>
    </lineage>
</organism>
<dbReference type="PANTHER" id="PTHR43214:SF43">
    <property type="entry name" value="TWO-COMPONENT RESPONSE REGULATOR"/>
    <property type="match status" value="1"/>
</dbReference>
<dbReference type="GO" id="GO:0000160">
    <property type="term" value="P:phosphorelay signal transduction system"/>
    <property type="evidence" value="ECO:0007669"/>
    <property type="project" value="InterPro"/>
</dbReference>
<proteinExistence type="predicted"/>
<evidence type="ECO:0000259" key="4">
    <source>
        <dbReference type="PROSITE" id="PS50043"/>
    </source>
</evidence>
<feature type="domain" description="HTH luxR-type" evidence="4">
    <location>
        <begin position="138"/>
        <end position="203"/>
    </location>
</feature>
<accession>A0A4Y9LNI2</accession>
<dbReference type="PROSITE" id="PS50110">
    <property type="entry name" value="RESPONSE_REGULATORY"/>
    <property type="match status" value="1"/>
</dbReference>
<dbReference type="RefSeq" id="WP_135177351.1">
    <property type="nucleotide sequence ID" value="NZ_SPQT01000022.1"/>
</dbReference>
<feature type="region of interest" description="Disordered" evidence="3">
    <location>
        <begin position="410"/>
        <end position="503"/>
    </location>
</feature>
<feature type="compositionally biased region" description="Basic and acidic residues" evidence="3">
    <location>
        <begin position="466"/>
        <end position="475"/>
    </location>
</feature>
<dbReference type="GO" id="GO:0003677">
    <property type="term" value="F:DNA binding"/>
    <property type="evidence" value="ECO:0007669"/>
    <property type="project" value="UniProtKB-KW"/>
</dbReference>
<dbReference type="SUPFAM" id="SSF52172">
    <property type="entry name" value="CheY-like"/>
    <property type="match status" value="1"/>
</dbReference>
<dbReference type="NCBIfam" id="TIGR01965">
    <property type="entry name" value="VCBS_repeat"/>
    <property type="match status" value="1"/>
</dbReference>
<evidence type="ECO:0000313" key="6">
    <source>
        <dbReference type="EMBL" id="TFV43603.1"/>
    </source>
</evidence>
<gene>
    <name evidence="6" type="ORF">E4K65_30985</name>
</gene>
<dbReference type="EMBL" id="SPQT01000022">
    <property type="protein sequence ID" value="TFV43603.1"/>
    <property type="molecule type" value="Genomic_DNA"/>
</dbReference>
<feature type="compositionally biased region" description="Polar residues" evidence="3">
    <location>
        <begin position="571"/>
        <end position="590"/>
    </location>
</feature>
<dbReference type="SUPFAM" id="SSF46894">
    <property type="entry name" value="C-terminal effector domain of the bipartite response regulators"/>
    <property type="match status" value="1"/>
</dbReference>
<evidence type="ECO:0000256" key="2">
    <source>
        <dbReference type="PROSITE-ProRule" id="PRU00169"/>
    </source>
</evidence>
<dbReference type="InterPro" id="IPR000792">
    <property type="entry name" value="Tscrpt_reg_LuxR_C"/>
</dbReference>
<comment type="caution">
    <text evidence="6">The sequence shown here is derived from an EMBL/GenBank/DDBJ whole genome shotgun (WGS) entry which is preliminary data.</text>
</comment>
<evidence type="ECO:0000256" key="1">
    <source>
        <dbReference type="ARBA" id="ARBA00023125"/>
    </source>
</evidence>
<feature type="domain" description="Response regulatory" evidence="5">
    <location>
        <begin position="5"/>
        <end position="121"/>
    </location>
</feature>
<evidence type="ECO:0000256" key="3">
    <source>
        <dbReference type="SAM" id="MobiDB-lite"/>
    </source>
</evidence>
<feature type="compositionally biased region" description="Polar residues" evidence="3">
    <location>
        <begin position="413"/>
        <end position="423"/>
    </location>
</feature>
<evidence type="ECO:0000313" key="7">
    <source>
        <dbReference type="Proteomes" id="UP000297966"/>
    </source>
</evidence>
<keyword evidence="1" id="KW-0238">DNA-binding</keyword>
<reference evidence="6 7" key="1">
    <citation type="submission" date="2019-03" db="EMBL/GenBank/DDBJ databases">
        <title>Bradyrhizobium diversity isolated from nodules of Chamaecrista fasciculata.</title>
        <authorList>
            <person name="Klepa M.S."/>
            <person name="Urquiaga M.O."/>
            <person name="Hungria M."/>
            <person name="Delamuta J.R."/>
        </authorList>
    </citation>
    <scope>NUCLEOTIDE SEQUENCE [LARGE SCALE GENOMIC DNA]</scope>
    <source>
        <strain evidence="6 7">CNPSo 3448</strain>
    </source>
</reference>
<dbReference type="SMART" id="SM00421">
    <property type="entry name" value="HTH_LUXR"/>
    <property type="match status" value="1"/>
</dbReference>
<evidence type="ECO:0000259" key="5">
    <source>
        <dbReference type="PROSITE" id="PS50110"/>
    </source>
</evidence>
<keyword evidence="7" id="KW-1185">Reference proteome</keyword>
<protein>
    <submittedName>
        <fullName evidence="6">Response regulator transcription factor</fullName>
    </submittedName>
</protein>
<dbReference type="InterPro" id="IPR016032">
    <property type="entry name" value="Sig_transdc_resp-reg_C-effctor"/>
</dbReference>
<feature type="region of interest" description="Disordered" evidence="3">
    <location>
        <begin position="537"/>
        <end position="604"/>
    </location>
</feature>
<sequence>MLRIRLVIADRRPIVLQGFASLFAAERDFKIVASCINGAGCLEAVRRLTPDIVLVEDGFSDVTASEMLAAVNAENLPTRLVFYTASIARGDLAAAIAAGACTAIRMREEPETVLQSLRLVAPTADRAATRKAGNGAFGDNGLAALTDQDRKIMRLVACGMSNKEIARQLKVATGTIEARIDHISAQLETKNRTELATFALSRLYGGVGALAALIWAALDDVQSASATTVCHAYTDSVTVMAADGTGAVVTVKITSQKMTAAPGKTAKAGRVENSVGDMPTRASKLIESRADIAANTITLPTLNPPRPGLSSYGTFMMTAVGVSIYELLNSPAQAFNVCDSLSDLFASAAANGNSELVALNIPGSADANLNGFDNLAWLYPEIHHESFAFEAARGDAIGRSDELQIIDAAASEDSVSGNGNPPTGSGAIDALIGHNGFEQAAATDASRNAEHGTIQATAGDGSNYEKSQRDLHASEDGAAAGKKHTKLAPPGDDSTHGQSQRDLHVSEDGAAAGKQHAKHDSTGHEANRGQLHDLHASEDGSATAEQHVKDDVPGSHVNSGQSQRDLHEAHSNASKNLPAGPSQNAGGNDQATDHSGPAQTAAAPEPLDSFHFKNDMAGAKASDNFEDGHGPVEYGLHKAGVALIQDADLIGPSHAEQSAVDHARGVENHLTHDLFV</sequence>
<feature type="compositionally biased region" description="Basic and acidic residues" evidence="3">
    <location>
        <begin position="493"/>
        <end position="503"/>
    </location>
</feature>
<dbReference type="Pfam" id="PF00196">
    <property type="entry name" value="GerE"/>
    <property type="match status" value="1"/>
</dbReference>
<comment type="caution">
    <text evidence="2">Lacks conserved residue(s) required for the propagation of feature annotation.</text>
</comment>
<dbReference type="PRINTS" id="PR00038">
    <property type="entry name" value="HTHLUXR"/>
</dbReference>